<accession>A0ABU7RT09</accession>
<dbReference type="Gene3D" id="3.30.1780.10">
    <property type="entry name" value="ornithine cyclodeaminase, domain 1"/>
    <property type="match status" value="1"/>
</dbReference>
<dbReference type="InterPro" id="IPR023401">
    <property type="entry name" value="ODC_N"/>
</dbReference>
<dbReference type="Proteomes" id="UP001332243">
    <property type="component" value="Unassembled WGS sequence"/>
</dbReference>
<name>A0ABU7RT09_9ACTN</name>
<organism evidence="1 2">
    <name type="scientific">Plantactinospora sonchi</name>
    <dbReference type="NCBI Taxonomy" id="1544735"/>
    <lineage>
        <taxon>Bacteria</taxon>
        <taxon>Bacillati</taxon>
        <taxon>Actinomycetota</taxon>
        <taxon>Actinomycetes</taxon>
        <taxon>Micromonosporales</taxon>
        <taxon>Micromonosporaceae</taxon>
        <taxon>Plantactinospora</taxon>
    </lineage>
</organism>
<gene>
    <name evidence="1" type="primary">sbnB</name>
    <name evidence="1" type="ORF">V1633_14265</name>
</gene>
<dbReference type="PANTHER" id="PTHR13812:SF19">
    <property type="entry name" value="KETIMINE REDUCTASE MU-CRYSTALLIN"/>
    <property type="match status" value="1"/>
</dbReference>
<evidence type="ECO:0000313" key="2">
    <source>
        <dbReference type="Proteomes" id="UP001332243"/>
    </source>
</evidence>
<dbReference type="Gene3D" id="3.40.50.720">
    <property type="entry name" value="NAD(P)-binding Rossmann-like Domain"/>
    <property type="match status" value="1"/>
</dbReference>
<proteinExistence type="predicted"/>
<keyword evidence="2" id="KW-1185">Reference proteome</keyword>
<dbReference type="InterPro" id="IPR023866">
    <property type="entry name" value="SbnB"/>
</dbReference>
<dbReference type="InterPro" id="IPR036291">
    <property type="entry name" value="NAD(P)-bd_dom_sf"/>
</dbReference>
<dbReference type="PANTHER" id="PTHR13812">
    <property type="entry name" value="KETIMINE REDUCTASE MU-CRYSTALLIN"/>
    <property type="match status" value="1"/>
</dbReference>
<dbReference type="InterPro" id="IPR003462">
    <property type="entry name" value="ODC_Mu_crystall"/>
</dbReference>
<reference evidence="1 2" key="1">
    <citation type="submission" date="2024-01" db="EMBL/GenBank/DDBJ databases">
        <title>Genome insights into Plantactinospora sonchi sp. nov.</title>
        <authorList>
            <person name="Wang L."/>
        </authorList>
    </citation>
    <scope>NUCLEOTIDE SEQUENCE [LARGE SCALE GENOMIC DNA]</scope>
    <source>
        <strain evidence="1 2">NEAU-QY2</strain>
    </source>
</reference>
<dbReference type="PIRSF" id="PIRSF001439">
    <property type="entry name" value="CryM"/>
    <property type="match status" value="1"/>
</dbReference>
<protein>
    <submittedName>
        <fullName evidence="1">2,3-diaminopropionate biosynthesis protein SbnB</fullName>
    </submittedName>
</protein>
<dbReference type="SUPFAM" id="SSF51735">
    <property type="entry name" value="NAD(P)-binding Rossmann-fold domains"/>
    <property type="match status" value="1"/>
</dbReference>
<dbReference type="Pfam" id="PF02423">
    <property type="entry name" value="OCD_Mu_crystall"/>
    <property type="match status" value="1"/>
</dbReference>
<sequence>MLILGHDDVRALLGGAEREVLDLVRETYRQHEEGRTAVPFSTFLRFPDSERNRIIGLPAYVGGAEPTAGMKWISSFPGNLALGLERASAAILVNSMRTGRPEALVEGSVISAKRTAASAALAADLLTSTAPPRGVTLFGCGVINREILRFLRVAVPSLTSATLYDTDPARAEDFARRCPEVAPGITVSVATGATEALAAQPLVSLATTAVHPHLDLTECGPGSTVLHVSLRDVYPEAILRATNVVDDVDHVLRERTSLHLAEQLTGRRDFISATIGQLIAGTAAVPRDPDRTVVFSPFGLGALDIALADHVLRAARRLGAGVGVPGFLPGDVTAAAVTGPVS</sequence>
<dbReference type="NCBIfam" id="TIGR03944">
    <property type="entry name" value="dehyd_SbnB_fam"/>
    <property type="match status" value="1"/>
</dbReference>
<dbReference type="EMBL" id="JAZGQK010000012">
    <property type="protein sequence ID" value="MEE6259648.1"/>
    <property type="molecule type" value="Genomic_DNA"/>
</dbReference>
<dbReference type="RefSeq" id="WP_331214774.1">
    <property type="nucleotide sequence ID" value="NZ_JAZGQK010000012.1"/>
</dbReference>
<comment type="caution">
    <text evidence="1">The sequence shown here is derived from an EMBL/GenBank/DDBJ whole genome shotgun (WGS) entry which is preliminary data.</text>
</comment>
<evidence type="ECO:0000313" key="1">
    <source>
        <dbReference type="EMBL" id="MEE6259648.1"/>
    </source>
</evidence>